<dbReference type="PROSITE" id="PS51297">
    <property type="entry name" value="K_BOX"/>
    <property type="match status" value="1"/>
</dbReference>
<keyword evidence="1" id="KW-0175">Coiled coil</keyword>
<dbReference type="EMBL" id="NKQK01000029">
    <property type="protein sequence ID" value="PSR85007.1"/>
    <property type="molecule type" value="Genomic_DNA"/>
</dbReference>
<dbReference type="OrthoDB" id="1898716at2759"/>
<accession>A0A2R6P404</accession>
<feature type="domain" description="K-box" evidence="2">
    <location>
        <begin position="30"/>
        <end position="120"/>
    </location>
</feature>
<dbReference type="STRING" id="1590841.A0A2R6P404"/>
<sequence>MEKILERYERYSYAERELVNDPETPFLNVQKNWSLECTRLGEKIELLQRNIGHYMGQHLDSLSLKDLQNLELQLDTALKRFRSRKNQIMYESISELQKKEKGIQEQNNMLAKKIKEMENEKTTAEKCQWEQQNHGPCPSSFLLPHQQPWLNIGGTYQGEASEARRNELHPTLEPIYTFHMG</sequence>
<dbReference type="InterPro" id="IPR002487">
    <property type="entry name" value="TF_Kbox"/>
</dbReference>
<evidence type="ECO:0000259" key="2">
    <source>
        <dbReference type="PROSITE" id="PS51297"/>
    </source>
</evidence>
<dbReference type="GO" id="GO:0005634">
    <property type="term" value="C:nucleus"/>
    <property type="evidence" value="ECO:0007669"/>
    <property type="project" value="InterPro"/>
</dbReference>
<dbReference type="Pfam" id="PF01486">
    <property type="entry name" value="K-box"/>
    <property type="match status" value="1"/>
</dbReference>
<reference evidence="3 4" key="1">
    <citation type="submission" date="2017-07" db="EMBL/GenBank/DDBJ databases">
        <title>An improved, manually edited Actinidia chinensis var. chinensis (kiwifruit) genome highlights the challenges associated with draft genomes and gene prediction in plants.</title>
        <authorList>
            <person name="Pilkington S."/>
            <person name="Crowhurst R."/>
            <person name="Hilario E."/>
            <person name="Nardozza S."/>
            <person name="Fraser L."/>
            <person name="Peng Y."/>
            <person name="Gunaseelan K."/>
            <person name="Simpson R."/>
            <person name="Tahir J."/>
            <person name="Deroles S."/>
            <person name="Templeton K."/>
            <person name="Luo Z."/>
            <person name="Davy M."/>
            <person name="Cheng C."/>
            <person name="Mcneilage M."/>
            <person name="Scaglione D."/>
            <person name="Liu Y."/>
            <person name="Zhang Q."/>
            <person name="Datson P."/>
            <person name="De Silva N."/>
            <person name="Gardiner S."/>
            <person name="Bassett H."/>
            <person name="Chagne D."/>
            <person name="Mccallum J."/>
            <person name="Dzierzon H."/>
            <person name="Deng C."/>
            <person name="Wang Y.-Y."/>
            <person name="Barron N."/>
            <person name="Manako K."/>
            <person name="Bowen J."/>
            <person name="Foster T."/>
            <person name="Erridge Z."/>
            <person name="Tiffin H."/>
            <person name="Waite C."/>
            <person name="Davies K."/>
            <person name="Grierson E."/>
            <person name="Laing W."/>
            <person name="Kirk R."/>
            <person name="Chen X."/>
            <person name="Wood M."/>
            <person name="Montefiori M."/>
            <person name="Brummell D."/>
            <person name="Schwinn K."/>
            <person name="Catanach A."/>
            <person name="Fullerton C."/>
            <person name="Li D."/>
            <person name="Meiyalaghan S."/>
            <person name="Nieuwenhuizen N."/>
            <person name="Read N."/>
            <person name="Prakash R."/>
            <person name="Hunter D."/>
            <person name="Zhang H."/>
            <person name="Mckenzie M."/>
            <person name="Knabel M."/>
            <person name="Harris A."/>
            <person name="Allan A."/>
            <person name="Chen A."/>
            <person name="Janssen B."/>
            <person name="Plunkett B."/>
            <person name="Dwamena C."/>
            <person name="Voogd C."/>
            <person name="Leif D."/>
            <person name="Lafferty D."/>
            <person name="Souleyre E."/>
            <person name="Varkonyi-Gasic E."/>
            <person name="Gambi F."/>
            <person name="Hanley J."/>
            <person name="Yao J.-L."/>
            <person name="Cheung J."/>
            <person name="David K."/>
            <person name="Warren B."/>
            <person name="Marsh K."/>
            <person name="Snowden K."/>
            <person name="Lin-Wang K."/>
            <person name="Brian L."/>
            <person name="Martinez-Sanchez M."/>
            <person name="Wang M."/>
            <person name="Ileperuma N."/>
            <person name="Macnee N."/>
            <person name="Campin R."/>
            <person name="Mcatee P."/>
            <person name="Drummond R."/>
            <person name="Espley R."/>
            <person name="Ireland H."/>
            <person name="Wu R."/>
            <person name="Atkinson R."/>
            <person name="Karunairetnam S."/>
            <person name="Bulley S."/>
            <person name="Chunkath S."/>
            <person name="Hanley Z."/>
            <person name="Storey R."/>
            <person name="Thrimawithana A."/>
            <person name="Thomson S."/>
            <person name="David C."/>
            <person name="Testolin R."/>
        </authorList>
    </citation>
    <scope>NUCLEOTIDE SEQUENCE [LARGE SCALE GENOMIC DNA]</scope>
    <source>
        <strain evidence="4">cv. Red5</strain>
        <tissue evidence="3">Young leaf</tissue>
    </source>
</reference>
<proteinExistence type="predicted"/>
<gene>
    <name evidence="3" type="ORF">CEY00_Acc32983</name>
</gene>
<evidence type="ECO:0000313" key="4">
    <source>
        <dbReference type="Proteomes" id="UP000241394"/>
    </source>
</evidence>
<dbReference type="GO" id="GO:0003700">
    <property type="term" value="F:DNA-binding transcription factor activity"/>
    <property type="evidence" value="ECO:0007669"/>
    <property type="project" value="InterPro"/>
</dbReference>
<reference evidence="4" key="2">
    <citation type="journal article" date="2018" name="BMC Genomics">
        <title>A manually annotated Actinidia chinensis var. chinensis (kiwifruit) genome highlights the challenges associated with draft genomes and gene prediction in plants.</title>
        <authorList>
            <person name="Pilkington S.M."/>
            <person name="Crowhurst R."/>
            <person name="Hilario E."/>
            <person name="Nardozza S."/>
            <person name="Fraser L."/>
            <person name="Peng Y."/>
            <person name="Gunaseelan K."/>
            <person name="Simpson R."/>
            <person name="Tahir J."/>
            <person name="Deroles S.C."/>
            <person name="Templeton K."/>
            <person name="Luo Z."/>
            <person name="Davy M."/>
            <person name="Cheng C."/>
            <person name="McNeilage M."/>
            <person name="Scaglione D."/>
            <person name="Liu Y."/>
            <person name="Zhang Q."/>
            <person name="Datson P."/>
            <person name="De Silva N."/>
            <person name="Gardiner S.E."/>
            <person name="Bassett H."/>
            <person name="Chagne D."/>
            <person name="McCallum J."/>
            <person name="Dzierzon H."/>
            <person name="Deng C."/>
            <person name="Wang Y.Y."/>
            <person name="Barron L."/>
            <person name="Manako K."/>
            <person name="Bowen J."/>
            <person name="Foster T.M."/>
            <person name="Erridge Z.A."/>
            <person name="Tiffin H."/>
            <person name="Waite C.N."/>
            <person name="Davies K.M."/>
            <person name="Grierson E.P."/>
            <person name="Laing W.A."/>
            <person name="Kirk R."/>
            <person name="Chen X."/>
            <person name="Wood M."/>
            <person name="Montefiori M."/>
            <person name="Brummell D.A."/>
            <person name="Schwinn K.E."/>
            <person name="Catanach A."/>
            <person name="Fullerton C."/>
            <person name="Li D."/>
            <person name="Meiyalaghan S."/>
            <person name="Nieuwenhuizen N."/>
            <person name="Read N."/>
            <person name="Prakash R."/>
            <person name="Hunter D."/>
            <person name="Zhang H."/>
            <person name="McKenzie M."/>
            <person name="Knabel M."/>
            <person name="Harris A."/>
            <person name="Allan A.C."/>
            <person name="Gleave A."/>
            <person name="Chen A."/>
            <person name="Janssen B.J."/>
            <person name="Plunkett B."/>
            <person name="Ampomah-Dwamena C."/>
            <person name="Voogd C."/>
            <person name="Leif D."/>
            <person name="Lafferty D."/>
            <person name="Souleyre E.J.F."/>
            <person name="Varkonyi-Gasic E."/>
            <person name="Gambi F."/>
            <person name="Hanley J."/>
            <person name="Yao J.L."/>
            <person name="Cheung J."/>
            <person name="David K.M."/>
            <person name="Warren B."/>
            <person name="Marsh K."/>
            <person name="Snowden K.C."/>
            <person name="Lin-Wang K."/>
            <person name="Brian L."/>
            <person name="Martinez-Sanchez M."/>
            <person name="Wang M."/>
            <person name="Ileperuma N."/>
            <person name="Macnee N."/>
            <person name="Campin R."/>
            <person name="McAtee P."/>
            <person name="Drummond R.S.M."/>
            <person name="Espley R.V."/>
            <person name="Ireland H.S."/>
            <person name="Wu R."/>
            <person name="Atkinson R.G."/>
            <person name="Karunairetnam S."/>
            <person name="Bulley S."/>
            <person name="Chunkath S."/>
            <person name="Hanley Z."/>
            <person name="Storey R."/>
            <person name="Thrimawithana A.H."/>
            <person name="Thomson S."/>
            <person name="David C."/>
            <person name="Testolin R."/>
            <person name="Huang H."/>
            <person name="Hellens R.P."/>
            <person name="Schaffer R.J."/>
        </authorList>
    </citation>
    <scope>NUCLEOTIDE SEQUENCE [LARGE SCALE GENOMIC DNA]</scope>
    <source>
        <strain evidence="4">cv. Red5</strain>
    </source>
</reference>
<evidence type="ECO:0000313" key="3">
    <source>
        <dbReference type="EMBL" id="PSR85007.1"/>
    </source>
</evidence>
<name>A0A2R6P404_ACTCC</name>
<dbReference type="InParanoid" id="A0A2R6P404"/>
<organism evidence="3 4">
    <name type="scientific">Actinidia chinensis var. chinensis</name>
    <name type="common">Chinese soft-hair kiwi</name>
    <dbReference type="NCBI Taxonomy" id="1590841"/>
    <lineage>
        <taxon>Eukaryota</taxon>
        <taxon>Viridiplantae</taxon>
        <taxon>Streptophyta</taxon>
        <taxon>Embryophyta</taxon>
        <taxon>Tracheophyta</taxon>
        <taxon>Spermatophyta</taxon>
        <taxon>Magnoliopsida</taxon>
        <taxon>eudicotyledons</taxon>
        <taxon>Gunneridae</taxon>
        <taxon>Pentapetalae</taxon>
        <taxon>asterids</taxon>
        <taxon>Ericales</taxon>
        <taxon>Actinidiaceae</taxon>
        <taxon>Actinidia</taxon>
    </lineage>
</organism>
<dbReference type="OMA" id="HERYNYA"/>
<dbReference type="Proteomes" id="UP000241394">
    <property type="component" value="Chromosome LG29"/>
</dbReference>
<feature type="coiled-coil region" evidence="1">
    <location>
        <begin position="67"/>
        <end position="127"/>
    </location>
</feature>
<dbReference type="Gramene" id="PSR85007">
    <property type="protein sequence ID" value="PSR85007"/>
    <property type="gene ID" value="CEY00_Acc32983"/>
</dbReference>
<evidence type="ECO:0000256" key="1">
    <source>
        <dbReference type="SAM" id="Coils"/>
    </source>
</evidence>
<comment type="caution">
    <text evidence="3">The sequence shown here is derived from an EMBL/GenBank/DDBJ whole genome shotgun (WGS) entry which is preliminary data.</text>
</comment>
<dbReference type="AlphaFoldDB" id="A0A2R6P404"/>
<keyword evidence="4" id="KW-1185">Reference proteome</keyword>
<protein>
    <submittedName>
        <fullName evidence="3">Floral homeotic protein like</fullName>
    </submittedName>
</protein>